<protein>
    <submittedName>
        <fullName evidence="1">Uncharacterized protein</fullName>
    </submittedName>
</protein>
<name>A0A087UUM8_STEMI</name>
<organism evidence="1 2">
    <name type="scientific">Stegodyphus mimosarum</name>
    <name type="common">African social velvet spider</name>
    <dbReference type="NCBI Taxonomy" id="407821"/>
    <lineage>
        <taxon>Eukaryota</taxon>
        <taxon>Metazoa</taxon>
        <taxon>Ecdysozoa</taxon>
        <taxon>Arthropoda</taxon>
        <taxon>Chelicerata</taxon>
        <taxon>Arachnida</taxon>
        <taxon>Araneae</taxon>
        <taxon>Araneomorphae</taxon>
        <taxon>Entelegynae</taxon>
        <taxon>Eresoidea</taxon>
        <taxon>Eresidae</taxon>
        <taxon>Stegodyphus</taxon>
    </lineage>
</organism>
<sequence>TISKSASHQVSSFIRFHTLEPFKYIIVLFIQKSPKYDYSEGCHSDTHRETPTLPL</sequence>
<feature type="non-terminal residue" evidence="1">
    <location>
        <position position="1"/>
    </location>
</feature>
<reference evidence="1 2" key="1">
    <citation type="submission" date="2013-11" db="EMBL/GenBank/DDBJ databases">
        <title>Genome sequencing of Stegodyphus mimosarum.</title>
        <authorList>
            <person name="Bechsgaard J."/>
        </authorList>
    </citation>
    <scope>NUCLEOTIDE SEQUENCE [LARGE SCALE GENOMIC DNA]</scope>
</reference>
<dbReference type="Proteomes" id="UP000054359">
    <property type="component" value="Unassembled WGS sequence"/>
</dbReference>
<evidence type="ECO:0000313" key="2">
    <source>
        <dbReference type="Proteomes" id="UP000054359"/>
    </source>
</evidence>
<evidence type="ECO:0000313" key="1">
    <source>
        <dbReference type="EMBL" id="KFM81067.1"/>
    </source>
</evidence>
<gene>
    <name evidence="1" type="ORF">X975_13013</name>
</gene>
<keyword evidence="2" id="KW-1185">Reference proteome</keyword>
<accession>A0A087UUM8</accession>
<proteinExistence type="predicted"/>
<dbReference type="EMBL" id="KK121713">
    <property type="protein sequence ID" value="KFM81067.1"/>
    <property type="molecule type" value="Genomic_DNA"/>
</dbReference>
<dbReference type="AlphaFoldDB" id="A0A087UUM8"/>
<feature type="non-terminal residue" evidence="1">
    <location>
        <position position="55"/>
    </location>
</feature>